<reference evidence="1 2" key="1">
    <citation type="submission" date="2020-01" db="EMBL/GenBank/DDBJ databases">
        <title>Genome sequence of Desulfovibrio aerotolerans DSM 16695(T).</title>
        <authorList>
            <person name="Karnachuk O."/>
            <person name="Avakyan M."/>
            <person name="Mardanov A."/>
            <person name="Kadnikov V."/>
            <person name="Ravin N."/>
        </authorList>
    </citation>
    <scope>NUCLEOTIDE SEQUENCE [LARGE SCALE GENOMIC DNA]</scope>
    <source>
        <strain evidence="1 2">DSM 16695</strain>
    </source>
</reference>
<name>A0A7C9NHK4_9BACT</name>
<proteinExistence type="predicted"/>
<accession>A0A7C9NHK4</accession>
<sequence>MQFDNALLEQFKDSLSSYVEGYNVAEEIFEIEDIFGPLCSHCEFAELNIDVVENPVSGWWRHVMNVSLRCGKTCKESLCYQVYFDGESRVKPEPTDRFPGNISVKMACVHFTAKKSAIE</sequence>
<dbReference type="OrthoDB" id="9860082at2"/>
<dbReference type="RefSeq" id="WP_160958074.1">
    <property type="nucleotide sequence ID" value="NZ_WVUD01000001.1"/>
</dbReference>
<evidence type="ECO:0000313" key="1">
    <source>
        <dbReference type="EMBL" id="MYL81816.1"/>
    </source>
</evidence>
<gene>
    <name evidence="1" type="ORF">GTA51_01510</name>
</gene>
<organism evidence="1 2">
    <name type="scientific">Solidesulfovibrio aerotolerans</name>
    <dbReference type="NCBI Taxonomy" id="295255"/>
    <lineage>
        <taxon>Bacteria</taxon>
        <taxon>Pseudomonadati</taxon>
        <taxon>Thermodesulfobacteriota</taxon>
        <taxon>Desulfovibrionia</taxon>
        <taxon>Desulfovibrionales</taxon>
        <taxon>Desulfovibrionaceae</taxon>
        <taxon>Solidesulfovibrio</taxon>
    </lineage>
</organism>
<dbReference type="EMBL" id="WVUD01000001">
    <property type="protein sequence ID" value="MYL81816.1"/>
    <property type="molecule type" value="Genomic_DNA"/>
</dbReference>
<dbReference type="Proteomes" id="UP000482487">
    <property type="component" value="Unassembled WGS sequence"/>
</dbReference>
<protein>
    <submittedName>
        <fullName evidence="1">Uncharacterized protein</fullName>
    </submittedName>
</protein>
<evidence type="ECO:0000313" key="2">
    <source>
        <dbReference type="Proteomes" id="UP000482487"/>
    </source>
</evidence>
<dbReference type="AlphaFoldDB" id="A0A7C9NHK4"/>
<keyword evidence="2" id="KW-1185">Reference proteome</keyword>
<comment type="caution">
    <text evidence="1">The sequence shown here is derived from an EMBL/GenBank/DDBJ whole genome shotgun (WGS) entry which is preliminary data.</text>
</comment>